<reference evidence="1 2" key="2">
    <citation type="submission" date="2021-02" db="EMBL/GenBank/DDBJ databases">
        <title>Sulfurospirillum tamanensis sp. nov.</title>
        <authorList>
            <person name="Frolova A."/>
            <person name="Merkel A."/>
            <person name="Slobodkin A."/>
        </authorList>
    </citation>
    <scope>NUCLEOTIDE SEQUENCE [LARGE SCALE GENOMIC DNA]</scope>
    <source>
        <strain evidence="1 2">T05b</strain>
    </source>
</reference>
<reference evidence="2" key="1">
    <citation type="submission" date="2021-02" db="EMBL/GenBank/DDBJ databases">
        <title>Sulfurospirillum tamanensis sp. nov.</title>
        <authorList>
            <person name="Merkel A.Y."/>
        </authorList>
    </citation>
    <scope>NUCLEOTIDE SEQUENCE [LARGE SCALE GENOMIC DNA]</scope>
    <source>
        <strain evidence="2">T05b</strain>
    </source>
</reference>
<dbReference type="Proteomes" id="UP000703590">
    <property type="component" value="Unassembled WGS sequence"/>
</dbReference>
<gene>
    <name evidence="1" type="ORF">JWV37_03160</name>
</gene>
<organism evidence="1 2">
    <name type="scientific">Sulfurospirillum tamanense</name>
    <dbReference type="NCBI Taxonomy" id="2813362"/>
    <lineage>
        <taxon>Bacteria</taxon>
        <taxon>Pseudomonadati</taxon>
        <taxon>Campylobacterota</taxon>
        <taxon>Epsilonproteobacteria</taxon>
        <taxon>Campylobacterales</taxon>
        <taxon>Sulfurospirillaceae</taxon>
        <taxon>Sulfurospirillum</taxon>
    </lineage>
</organism>
<reference evidence="1 2" key="3">
    <citation type="submission" date="2021-02" db="EMBL/GenBank/DDBJ databases">
        <authorList>
            <person name="Merkel A.Y."/>
        </authorList>
    </citation>
    <scope>NUCLEOTIDE SEQUENCE [LARGE SCALE GENOMIC DNA]</scope>
    <source>
        <strain evidence="1 2">T05b</strain>
    </source>
</reference>
<dbReference type="RefSeq" id="WP_205458207.1">
    <property type="nucleotide sequence ID" value="NZ_JAFHKK010000004.1"/>
</dbReference>
<evidence type="ECO:0000313" key="1">
    <source>
        <dbReference type="EMBL" id="MBN2963769.1"/>
    </source>
</evidence>
<dbReference type="EMBL" id="JAFHKK010000004">
    <property type="protein sequence ID" value="MBN2963769.1"/>
    <property type="molecule type" value="Genomic_DNA"/>
</dbReference>
<keyword evidence="2" id="KW-1185">Reference proteome</keyword>
<proteinExistence type="predicted"/>
<sequence>MKSTLTSSFLKALFAIIAGLILGLSGGKILSGEGARTLNQEIEAIKSFFWR</sequence>
<protein>
    <submittedName>
        <fullName evidence="1">Uncharacterized protein</fullName>
    </submittedName>
</protein>
<evidence type="ECO:0000313" key="2">
    <source>
        <dbReference type="Proteomes" id="UP000703590"/>
    </source>
</evidence>
<accession>A0ABS2WQ46</accession>
<comment type="caution">
    <text evidence="1">The sequence shown here is derived from an EMBL/GenBank/DDBJ whole genome shotgun (WGS) entry which is preliminary data.</text>
</comment>
<name>A0ABS2WQ46_9BACT</name>